<feature type="compositionally biased region" description="Polar residues" evidence="1">
    <location>
        <begin position="110"/>
        <end position="123"/>
    </location>
</feature>
<name>A0A7R8CSI7_LEPSM</name>
<sequence>MSEISLDLRSTTSPSSARNGTIPSKSHPARIVRKRGRKNDKPNASINLAHIEHTTPDDDPLSTPHSNTLSDPDPAGSTTADAHTSTMQASSLASQPTAATVSPDALAFSPTCSVEPSTSTALPTKQPAGTHPYTSIHAQTGSSATITSNKTFHHWCHNWNASSRAQTVASFPRRQQIWTFLIALRMHGKHILEYSYMIDLESSDLTVNVVLENLHHYYRGKRYGGQSQIMQSLMRCTDHQVVGVRDNDTRVALQEDSTFPTLNRAIAICRAKESANRFSCKTSNTCSGNTKIQITWSI</sequence>
<keyword evidence="3" id="KW-1185">Reference proteome</keyword>
<evidence type="ECO:0000313" key="3">
    <source>
        <dbReference type="Proteomes" id="UP000675881"/>
    </source>
</evidence>
<gene>
    <name evidence="2" type="ORF">LSAA_8671</name>
</gene>
<dbReference type="EMBL" id="HG994583">
    <property type="protein sequence ID" value="CAF2917196.1"/>
    <property type="molecule type" value="Genomic_DNA"/>
</dbReference>
<feature type="compositionally biased region" description="Polar residues" evidence="1">
    <location>
        <begin position="63"/>
        <end position="100"/>
    </location>
</feature>
<accession>A0A7R8CSI7</accession>
<protein>
    <submittedName>
        <fullName evidence="2">(salmon louse) hypothetical protein</fullName>
    </submittedName>
</protein>
<reference evidence="2" key="1">
    <citation type="submission" date="2021-02" db="EMBL/GenBank/DDBJ databases">
        <authorList>
            <person name="Bekaert M."/>
        </authorList>
    </citation>
    <scope>NUCLEOTIDE SEQUENCE</scope>
    <source>
        <strain evidence="2">IoA-00</strain>
    </source>
</reference>
<proteinExistence type="predicted"/>
<feature type="compositionally biased region" description="Polar residues" evidence="1">
    <location>
        <begin position="8"/>
        <end position="24"/>
    </location>
</feature>
<feature type="region of interest" description="Disordered" evidence="1">
    <location>
        <begin position="1"/>
        <end position="136"/>
    </location>
</feature>
<dbReference type="AlphaFoldDB" id="A0A7R8CSI7"/>
<evidence type="ECO:0000256" key="1">
    <source>
        <dbReference type="SAM" id="MobiDB-lite"/>
    </source>
</evidence>
<organism evidence="2 3">
    <name type="scientific">Lepeophtheirus salmonis</name>
    <name type="common">Salmon louse</name>
    <name type="synonym">Caligus salmonis</name>
    <dbReference type="NCBI Taxonomy" id="72036"/>
    <lineage>
        <taxon>Eukaryota</taxon>
        <taxon>Metazoa</taxon>
        <taxon>Ecdysozoa</taxon>
        <taxon>Arthropoda</taxon>
        <taxon>Crustacea</taxon>
        <taxon>Multicrustacea</taxon>
        <taxon>Hexanauplia</taxon>
        <taxon>Copepoda</taxon>
        <taxon>Siphonostomatoida</taxon>
        <taxon>Caligidae</taxon>
        <taxon>Lepeophtheirus</taxon>
    </lineage>
</organism>
<feature type="compositionally biased region" description="Basic residues" evidence="1">
    <location>
        <begin position="27"/>
        <end position="38"/>
    </location>
</feature>
<dbReference type="Proteomes" id="UP000675881">
    <property type="component" value="Chromosome 4"/>
</dbReference>
<evidence type="ECO:0000313" key="2">
    <source>
        <dbReference type="EMBL" id="CAF2917196.1"/>
    </source>
</evidence>